<evidence type="ECO:0000259" key="4">
    <source>
        <dbReference type="Pfam" id="PF12588"/>
    </source>
</evidence>
<dbReference type="PANTHER" id="PTHR10067:SF9">
    <property type="entry name" value="PHOSPHATIDYLSERINE DECARBOXYLASE FAMILY PROTEIN (AFU_ORTHOLOGUE AFUA_7G01730)"/>
    <property type="match status" value="1"/>
</dbReference>
<dbReference type="AlphaFoldDB" id="A0AAW0RTP7"/>
<proteinExistence type="predicted"/>
<protein>
    <recommendedName>
        <fullName evidence="4">L-tryptophan decarboxylase PsiD-like domain-containing protein</fullName>
    </recommendedName>
</protein>
<dbReference type="EMBL" id="JAAHCF010000276">
    <property type="protein sequence ID" value="KAK8145612.1"/>
    <property type="molecule type" value="Genomic_DNA"/>
</dbReference>
<dbReference type="GO" id="GO:0004609">
    <property type="term" value="F:phosphatidylserine decarboxylase activity"/>
    <property type="evidence" value="ECO:0007669"/>
    <property type="project" value="InterPro"/>
</dbReference>
<evidence type="ECO:0000256" key="2">
    <source>
        <dbReference type="ARBA" id="ARBA00023239"/>
    </source>
</evidence>
<dbReference type="PANTHER" id="PTHR10067">
    <property type="entry name" value="PHOSPHATIDYLSERINE DECARBOXYLASE"/>
    <property type="match status" value="1"/>
</dbReference>
<name>A0AAW0RTP7_9HYPO</name>
<reference evidence="5 6" key="1">
    <citation type="submission" date="2020-02" db="EMBL/GenBank/DDBJ databases">
        <title>Comparative genomics of the hypocrealean fungal genus Beauvera.</title>
        <authorList>
            <person name="Showalter D.N."/>
            <person name="Bushley K.E."/>
            <person name="Rehner S.A."/>
        </authorList>
    </citation>
    <scope>NUCLEOTIDE SEQUENCE [LARGE SCALE GENOMIC DNA]</scope>
    <source>
        <strain evidence="5 6">ARSEF4384</strain>
    </source>
</reference>
<evidence type="ECO:0000313" key="5">
    <source>
        <dbReference type="EMBL" id="KAK8145612.1"/>
    </source>
</evidence>
<keyword evidence="2" id="KW-0456">Lyase</keyword>
<accession>A0AAW0RTP7</accession>
<dbReference type="InterPro" id="IPR022237">
    <property type="entry name" value="PsiD-like"/>
</dbReference>
<organism evidence="5 6">
    <name type="scientific">Beauveria asiatica</name>
    <dbReference type="NCBI Taxonomy" id="1069075"/>
    <lineage>
        <taxon>Eukaryota</taxon>
        <taxon>Fungi</taxon>
        <taxon>Dikarya</taxon>
        <taxon>Ascomycota</taxon>
        <taxon>Pezizomycotina</taxon>
        <taxon>Sordariomycetes</taxon>
        <taxon>Hypocreomycetidae</taxon>
        <taxon>Hypocreales</taxon>
        <taxon>Cordycipitaceae</taxon>
        <taxon>Beauveria</taxon>
    </lineage>
</organism>
<dbReference type="Pfam" id="PF12588">
    <property type="entry name" value="PSDC"/>
    <property type="match status" value="1"/>
</dbReference>
<sequence>MTRTTSQRLESLQPDCQCSMSRSQPGEEAQWLQAFIRDVDERTPRCPTELLPCVKRLKELIESMPQLRMWAAAMFEEVPNKVPYNAINQASPPRSQVRGYEHMIELLNVIVSEVPPTWTLSTPGNIKLMGAPVQAILDWAMGTPSGHALFLDAQVNACFKEILGVWRDELLATSKSRSVITNSPGNWLSPEAVAAIEEDANLDRDQCHTFEELFVCDPRGDPVHWGFKSFDDFFVRRFRDFDKLRPVGYPEQPEWVVNACESKAVAIKSHVNEVDSFWLKAANYSILEMLNYHELAEQFVGGTVHQSVLLTTSYHRWTAPVSGSVVYAEVIAGAYFSERSTNGIGSEPVSAPLHNLVYLSHVATRAVVFIQADEPVGLMCFVGIGIADVSSCEILPEFTTGWPKKIKKGDELGMFHYGGSSQCLLFRRGLKLAFTEGALPGNRFRTLPVRSPLALAYE</sequence>
<dbReference type="GO" id="GO:0005739">
    <property type="term" value="C:mitochondrion"/>
    <property type="evidence" value="ECO:0007669"/>
    <property type="project" value="TreeGrafter"/>
</dbReference>
<dbReference type="GO" id="GO:0006646">
    <property type="term" value="P:phosphatidylethanolamine biosynthetic process"/>
    <property type="evidence" value="ECO:0007669"/>
    <property type="project" value="TreeGrafter"/>
</dbReference>
<dbReference type="InterPro" id="IPR003817">
    <property type="entry name" value="PS_Dcarbxylase"/>
</dbReference>
<feature type="domain" description="L-tryptophan decarboxylase PsiD-like" evidence="4">
    <location>
        <begin position="52"/>
        <end position="195"/>
    </location>
</feature>
<gene>
    <name evidence="5" type="ORF">G3M48_004227</name>
</gene>
<dbReference type="Proteomes" id="UP001397290">
    <property type="component" value="Unassembled WGS sequence"/>
</dbReference>
<dbReference type="Pfam" id="PF02666">
    <property type="entry name" value="PS_Dcarbxylase"/>
    <property type="match status" value="1"/>
</dbReference>
<comment type="caution">
    <text evidence="5">The sequence shown here is derived from an EMBL/GenBank/DDBJ whole genome shotgun (WGS) entry which is preliminary data.</text>
</comment>
<keyword evidence="6" id="KW-1185">Reference proteome</keyword>
<evidence type="ECO:0000313" key="6">
    <source>
        <dbReference type="Proteomes" id="UP001397290"/>
    </source>
</evidence>
<evidence type="ECO:0000256" key="1">
    <source>
        <dbReference type="ARBA" id="ARBA00022793"/>
    </source>
</evidence>
<evidence type="ECO:0000256" key="3">
    <source>
        <dbReference type="SAM" id="MobiDB-lite"/>
    </source>
</evidence>
<keyword evidence="1" id="KW-0210">Decarboxylase</keyword>
<feature type="region of interest" description="Disordered" evidence="3">
    <location>
        <begin position="1"/>
        <end position="23"/>
    </location>
</feature>